<evidence type="ECO:0000256" key="3">
    <source>
        <dbReference type="ARBA" id="ARBA00023015"/>
    </source>
</evidence>
<dbReference type="GO" id="GO:0008270">
    <property type="term" value="F:zinc ion binding"/>
    <property type="evidence" value="ECO:0007669"/>
    <property type="project" value="UniProtKB-KW"/>
</dbReference>
<dbReference type="Gene3D" id="3.30.160.60">
    <property type="entry name" value="Classic Zinc Finger"/>
    <property type="match status" value="1"/>
</dbReference>
<feature type="domain" description="C2H2-type" evidence="9">
    <location>
        <begin position="71"/>
        <end position="98"/>
    </location>
</feature>
<feature type="region of interest" description="Disordered" evidence="7">
    <location>
        <begin position="44"/>
        <end position="69"/>
    </location>
</feature>
<feature type="region of interest" description="Disordered" evidence="7">
    <location>
        <begin position="283"/>
        <end position="314"/>
    </location>
</feature>
<dbReference type="AlphaFoldDB" id="A0AAN6NDH3"/>
<dbReference type="PROSITE" id="PS50157">
    <property type="entry name" value="ZINC_FINGER_C2H2_2"/>
    <property type="match status" value="2"/>
</dbReference>
<evidence type="ECO:0000256" key="7">
    <source>
        <dbReference type="SAM" id="MobiDB-lite"/>
    </source>
</evidence>
<dbReference type="Pfam" id="PF00096">
    <property type="entry name" value="zf-C2H2"/>
    <property type="match status" value="2"/>
</dbReference>
<evidence type="ECO:0000259" key="9">
    <source>
        <dbReference type="PROSITE" id="PS50157"/>
    </source>
</evidence>
<keyword evidence="11" id="KW-1185">Reference proteome</keyword>
<dbReference type="Gene3D" id="4.10.240.10">
    <property type="entry name" value="Zn(2)-C6 fungal-type DNA-binding domain"/>
    <property type="match status" value="1"/>
</dbReference>
<keyword evidence="2" id="KW-0862">Zinc</keyword>
<dbReference type="InterPro" id="IPR036236">
    <property type="entry name" value="Znf_C2H2_sf"/>
</dbReference>
<feature type="region of interest" description="Disordered" evidence="7">
    <location>
        <begin position="807"/>
        <end position="835"/>
    </location>
</feature>
<dbReference type="GO" id="GO:0006351">
    <property type="term" value="P:DNA-templated transcription"/>
    <property type="evidence" value="ECO:0007669"/>
    <property type="project" value="InterPro"/>
</dbReference>
<evidence type="ECO:0000256" key="5">
    <source>
        <dbReference type="ARBA" id="ARBA00023242"/>
    </source>
</evidence>
<dbReference type="Pfam" id="PF04082">
    <property type="entry name" value="Fungal_trans"/>
    <property type="match status" value="1"/>
</dbReference>
<keyword evidence="6" id="KW-0863">Zinc-finger</keyword>
<evidence type="ECO:0000256" key="4">
    <source>
        <dbReference type="ARBA" id="ARBA00023163"/>
    </source>
</evidence>
<feature type="compositionally biased region" description="Polar residues" evidence="7">
    <location>
        <begin position="289"/>
        <end position="302"/>
    </location>
</feature>
<reference evidence="11" key="1">
    <citation type="journal article" date="2023" name="Mol. Phylogenet. Evol.">
        <title>Genome-scale phylogeny and comparative genomics of the fungal order Sordariales.</title>
        <authorList>
            <person name="Hensen N."/>
            <person name="Bonometti L."/>
            <person name="Westerberg I."/>
            <person name="Brannstrom I.O."/>
            <person name="Guillou S."/>
            <person name="Cros-Aarteil S."/>
            <person name="Calhoun S."/>
            <person name="Haridas S."/>
            <person name="Kuo A."/>
            <person name="Mondo S."/>
            <person name="Pangilinan J."/>
            <person name="Riley R."/>
            <person name="LaButti K."/>
            <person name="Andreopoulos B."/>
            <person name="Lipzen A."/>
            <person name="Chen C."/>
            <person name="Yan M."/>
            <person name="Daum C."/>
            <person name="Ng V."/>
            <person name="Clum A."/>
            <person name="Steindorff A."/>
            <person name="Ohm R.A."/>
            <person name="Martin F."/>
            <person name="Silar P."/>
            <person name="Natvig D.O."/>
            <person name="Lalanne C."/>
            <person name="Gautier V."/>
            <person name="Ament-Velasquez S.L."/>
            <person name="Kruys A."/>
            <person name="Hutchinson M.I."/>
            <person name="Powell A.J."/>
            <person name="Barry K."/>
            <person name="Miller A.N."/>
            <person name="Grigoriev I.V."/>
            <person name="Debuchy R."/>
            <person name="Gladieux P."/>
            <person name="Hiltunen Thoren M."/>
            <person name="Johannesson H."/>
        </authorList>
    </citation>
    <scope>NUCLEOTIDE SEQUENCE [LARGE SCALE GENOMIC DNA]</scope>
    <source>
        <strain evidence="11">CBS 340.73</strain>
    </source>
</reference>
<dbReference type="InterPro" id="IPR036864">
    <property type="entry name" value="Zn2-C6_fun-type_DNA-bd_sf"/>
</dbReference>
<dbReference type="Proteomes" id="UP001303473">
    <property type="component" value="Unassembled WGS sequence"/>
</dbReference>
<dbReference type="InterPro" id="IPR007219">
    <property type="entry name" value="XnlR_reg_dom"/>
</dbReference>
<dbReference type="PANTHER" id="PTHR47660:SF2">
    <property type="entry name" value="TRANSCRIPTION FACTOR WITH C2H2 AND ZN(2)-CYS(6) DNA BINDING DOMAIN (EUROFUNG)"/>
    <property type="match status" value="1"/>
</dbReference>
<keyword evidence="4" id="KW-0804">Transcription</keyword>
<evidence type="ECO:0000313" key="11">
    <source>
        <dbReference type="Proteomes" id="UP001303473"/>
    </source>
</evidence>
<evidence type="ECO:0000313" key="10">
    <source>
        <dbReference type="EMBL" id="KAK3943196.1"/>
    </source>
</evidence>
<evidence type="ECO:0000256" key="2">
    <source>
        <dbReference type="ARBA" id="ARBA00022833"/>
    </source>
</evidence>
<comment type="caution">
    <text evidence="10">The sequence shown here is derived from an EMBL/GenBank/DDBJ whole genome shotgun (WGS) entry which is preliminary data.</text>
</comment>
<keyword evidence="1" id="KW-0479">Metal-binding</keyword>
<dbReference type="GO" id="GO:0000981">
    <property type="term" value="F:DNA-binding transcription factor activity, RNA polymerase II-specific"/>
    <property type="evidence" value="ECO:0007669"/>
    <property type="project" value="InterPro"/>
</dbReference>
<dbReference type="InterPro" id="IPR013087">
    <property type="entry name" value="Znf_C2H2_type"/>
</dbReference>
<keyword evidence="5" id="KW-0539">Nucleus</keyword>
<dbReference type="PROSITE" id="PS00463">
    <property type="entry name" value="ZN2_CY6_FUNGAL_1"/>
    <property type="match status" value="1"/>
</dbReference>
<dbReference type="CDD" id="cd00067">
    <property type="entry name" value="GAL4"/>
    <property type="match status" value="1"/>
</dbReference>
<dbReference type="EMBL" id="MU853768">
    <property type="protein sequence ID" value="KAK3943196.1"/>
    <property type="molecule type" value="Genomic_DNA"/>
</dbReference>
<feature type="domain" description="Zn(2)-C6 fungal-type" evidence="8">
    <location>
        <begin position="142"/>
        <end position="171"/>
    </location>
</feature>
<dbReference type="SMART" id="SM00355">
    <property type="entry name" value="ZnF_C2H2"/>
    <property type="match status" value="2"/>
</dbReference>
<dbReference type="GO" id="GO:0003677">
    <property type="term" value="F:DNA binding"/>
    <property type="evidence" value="ECO:0007669"/>
    <property type="project" value="InterPro"/>
</dbReference>
<dbReference type="SUPFAM" id="SSF57701">
    <property type="entry name" value="Zn2/Cys6 DNA-binding domain"/>
    <property type="match status" value="1"/>
</dbReference>
<organism evidence="10 11">
    <name type="scientific">Diplogelasinospora grovesii</name>
    <dbReference type="NCBI Taxonomy" id="303347"/>
    <lineage>
        <taxon>Eukaryota</taxon>
        <taxon>Fungi</taxon>
        <taxon>Dikarya</taxon>
        <taxon>Ascomycota</taxon>
        <taxon>Pezizomycotina</taxon>
        <taxon>Sordariomycetes</taxon>
        <taxon>Sordariomycetidae</taxon>
        <taxon>Sordariales</taxon>
        <taxon>Diplogelasinosporaceae</taxon>
        <taxon>Diplogelasinospora</taxon>
    </lineage>
</organism>
<dbReference type="PANTHER" id="PTHR47660">
    <property type="entry name" value="TRANSCRIPTION FACTOR WITH C2H2 AND ZN(2)-CYS(6) DNA BINDING DOMAIN (EUROFUNG)-RELATED-RELATED"/>
    <property type="match status" value="1"/>
</dbReference>
<dbReference type="SMART" id="SM00066">
    <property type="entry name" value="GAL4"/>
    <property type="match status" value="1"/>
</dbReference>
<dbReference type="InterPro" id="IPR001138">
    <property type="entry name" value="Zn2Cys6_DnaBD"/>
</dbReference>
<gene>
    <name evidence="10" type="ORF">QBC46DRAFT_307969</name>
</gene>
<dbReference type="SUPFAM" id="SSF57667">
    <property type="entry name" value="beta-beta-alpha zinc fingers"/>
    <property type="match status" value="1"/>
</dbReference>
<evidence type="ECO:0000256" key="6">
    <source>
        <dbReference type="PROSITE-ProRule" id="PRU00042"/>
    </source>
</evidence>
<keyword evidence="3" id="KW-0805">Transcription regulation</keyword>
<proteinExistence type="predicted"/>
<feature type="region of interest" description="Disordered" evidence="7">
    <location>
        <begin position="913"/>
        <end position="934"/>
    </location>
</feature>
<dbReference type="PROSITE" id="PS00028">
    <property type="entry name" value="ZINC_FINGER_C2H2_1"/>
    <property type="match status" value="2"/>
</dbReference>
<name>A0AAN6NDH3_9PEZI</name>
<evidence type="ECO:0000256" key="1">
    <source>
        <dbReference type="ARBA" id="ARBA00022723"/>
    </source>
</evidence>
<dbReference type="PROSITE" id="PS50048">
    <property type="entry name" value="ZN2_CY6_FUNGAL_2"/>
    <property type="match status" value="1"/>
</dbReference>
<feature type="domain" description="C2H2-type" evidence="9">
    <location>
        <begin position="99"/>
        <end position="126"/>
    </location>
</feature>
<evidence type="ECO:0000259" key="8">
    <source>
        <dbReference type="PROSITE" id="PS50048"/>
    </source>
</evidence>
<sequence length="934" mass="104248">MTEQNGIDILCDAASSDLLFGAGFTLQPRSESNSAAAAEVAEAAEAAGEAPSQKRLKRFADDRSSPSSASHVCHICKRVYERADHLTRHMRSHENARQYQCTRCPKRFNRADLLTRHETTHDRDSDGKGRVMMRRSDRAAEACVNCASSKAKCDDQKPCGRCRSKNLMCQTPPRRTQTFKTASEADSVLSPSDSSTMASNMVGTSYSMPNAYDLAHKTNMLGNTRPSANASEPLSGLNDILHGDSTMDGIADDMVFFNPVHNLFQDMDFTSWDLNFDAFPIPQLDSHGPSPQSTGTNNTSKSAGRPPKDPARRHAVFKRSPWLWEPETTDYVRKETEGLHLNEEGLSRSSAFGRLLDRPINKLKMSIATRDQLFAIVLAESKDPTSVRSFPSLELLNYLLQAHFVHDEYQFDSWIHSATFNPEEVIAELLASIIANGASFIAVPSIWQFGFAMQEIVRQRLETIFEASNENTRKLECHQSYMLQLDIGIWSGFKRKTELAESFLQPLLTMLRRGGFLTAPADSPSLVPFHSDSPEVVEAKWHKFIRRESYKRLVIHLFSHDVQSSVSLQKNPLMSFTELSFSLPAARDLWKAPSAEAWRDAYLAKSSLPADRPLPRVSEVMHSLDVLDQLGEYVDLELCYAAVLHGFWGQIAAYREAVKFYNDGGLTKRNTTHQLWLKSQHQELYKDLNEFSSIIYTSLKSPAHMAIAELFMMVLHISLDDLQKFAGKAGEEEARRASVALEEGWVQSSEARYAVWHAGQVLHSARKLPPTSLKGFKAMAVYFASLTLWVYGYLSCSAPSNDALLDEGGGMGDGRRHRDSTRRPTAQPPGPSFFTQKFVVMDGDETRETRAFLQLNRGVPGLTHNGDPKGGVEPLSNPSMILVIARDLFRDNFPVRDEPLPPLVESLGNLLRDLDSRPAGRSSRATSDHPADAV</sequence>
<accession>A0AAN6NDH3</accession>
<dbReference type="Pfam" id="PF00172">
    <property type="entry name" value="Zn_clus"/>
    <property type="match status" value="1"/>
</dbReference>
<protein>
    <submittedName>
        <fullName evidence="10">Uncharacterized protein</fullName>
    </submittedName>
</protein>